<dbReference type="GO" id="GO:1990316">
    <property type="term" value="C:Atg1/ULK1 kinase complex"/>
    <property type="evidence" value="ECO:0007669"/>
    <property type="project" value="TreeGrafter"/>
</dbReference>
<dbReference type="PANTHER" id="PTHR13222:SF1">
    <property type="entry name" value="RB1-INDUCIBLE COILED-COIL PROTEIN 1"/>
    <property type="match status" value="1"/>
</dbReference>
<dbReference type="GO" id="GO:0000045">
    <property type="term" value="P:autophagosome assembly"/>
    <property type="evidence" value="ECO:0007669"/>
    <property type="project" value="InterPro"/>
</dbReference>
<organism evidence="9 10">
    <name type="scientific">Dendroctonus ponderosae</name>
    <name type="common">Mountain pine beetle</name>
    <dbReference type="NCBI Taxonomy" id="77166"/>
    <lineage>
        <taxon>Eukaryota</taxon>
        <taxon>Metazoa</taxon>
        <taxon>Ecdysozoa</taxon>
        <taxon>Arthropoda</taxon>
        <taxon>Hexapoda</taxon>
        <taxon>Insecta</taxon>
        <taxon>Pterygota</taxon>
        <taxon>Neoptera</taxon>
        <taxon>Endopterygota</taxon>
        <taxon>Coleoptera</taxon>
        <taxon>Polyphaga</taxon>
        <taxon>Cucujiformia</taxon>
        <taxon>Curculionidae</taxon>
        <taxon>Scolytinae</taxon>
        <taxon>Dendroctonus</taxon>
    </lineage>
</organism>
<evidence type="ECO:0000256" key="6">
    <source>
        <dbReference type="SAM" id="MobiDB-lite"/>
    </source>
</evidence>
<feature type="coiled-coil region" evidence="5">
    <location>
        <begin position="726"/>
        <end position="803"/>
    </location>
</feature>
<evidence type="ECO:0000256" key="7">
    <source>
        <dbReference type="SAM" id="Phobius"/>
    </source>
</evidence>
<feature type="compositionally biased region" description="Basic and acidic residues" evidence="6">
    <location>
        <begin position="1165"/>
        <end position="1174"/>
    </location>
</feature>
<dbReference type="InterPro" id="IPR019460">
    <property type="entry name" value="Atg11_C"/>
</dbReference>
<dbReference type="SUPFAM" id="SSF54236">
    <property type="entry name" value="Ubiquitin-like"/>
    <property type="match status" value="1"/>
</dbReference>
<dbReference type="CDD" id="cd17060">
    <property type="entry name" value="Ubl_RB1CC1"/>
    <property type="match status" value="1"/>
</dbReference>
<dbReference type="PROSITE" id="PS00299">
    <property type="entry name" value="UBIQUITIN_1"/>
    <property type="match status" value="1"/>
</dbReference>
<dbReference type="InterPro" id="IPR029071">
    <property type="entry name" value="Ubiquitin-like_domsf"/>
</dbReference>
<dbReference type="PROSITE" id="PS50053">
    <property type="entry name" value="UBIQUITIN_2"/>
    <property type="match status" value="1"/>
</dbReference>
<dbReference type="Pfam" id="PF10377">
    <property type="entry name" value="ATG11"/>
    <property type="match status" value="2"/>
</dbReference>
<keyword evidence="4 5" id="KW-0175">Coiled coil</keyword>
<dbReference type="GO" id="GO:0061723">
    <property type="term" value="P:glycophagy"/>
    <property type="evidence" value="ECO:0007669"/>
    <property type="project" value="TreeGrafter"/>
</dbReference>
<dbReference type="Gene3D" id="3.10.20.90">
    <property type="entry name" value="Phosphatidylinositol 3-kinase Catalytic Subunit, Chain A, domain 1"/>
    <property type="match status" value="1"/>
</dbReference>
<dbReference type="KEGG" id="dpa:109545709"/>
<dbReference type="EnsemblMetazoa" id="XM_019916542.1">
    <property type="protein sequence ID" value="XP_019772101.1"/>
    <property type="gene ID" value="LOC109545709"/>
</dbReference>
<keyword evidence="7" id="KW-0472">Membrane</keyword>
<dbReference type="Pfam" id="PF04108">
    <property type="entry name" value="ATG17_like"/>
    <property type="match status" value="1"/>
</dbReference>
<feature type="domain" description="Ubiquitin-like" evidence="8">
    <location>
        <begin position="1"/>
        <end position="62"/>
    </location>
</feature>
<dbReference type="GO" id="GO:0034727">
    <property type="term" value="P:piecemeal microautophagy of the nucleus"/>
    <property type="evidence" value="ECO:0007669"/>
    <property type="project" value="TreeGrafter"/>
</dbReference>
<dbReference type="GO" id="GO:0015031">
    <property type="term" value="P:protein transport"/>
    <property type="evidence" value="ECO:0007669"/>
    <property type="project" value="UniProtKB-KW"/>
</dbReference>
<feature type="transmembrane region" description="Helical" evidence="7">
    <location>
        <begin position="1488"/>
        <end position="1509"/>
    </location>
</feature>
<keyword evidence="2" id="KW-0653">Protein transport</keyword>
<dbReference type="InterPro" id="IPR000626">
    <property type="entry name" value="Ubiquitin-like_dom"/>
</dbReference>
<reference evidence="9" key="2">
    <citation type="submission" date="2024-08" db="UniProtKB">
        <authorList>
            <consortium name="EnsemblMetazoa"/>
        </authorList>
    </citation>
    <scope>IDENTIFICATION</scope>
</reference>
<keyword evidence="10" id="KW-1185">Reference proteome</keyword>
<evidence type="ECO:0000256" key="5">
    <source>
        <dbReference type="SAM" id="Coils"/>
    </source>
</evidence>
<feature type="region of interest" description="Disordered" evidence="6">
    <location>
        <begin position="1139"/>
        <end position="1174"/>
    </location>
</feature>
<dbReference type="GO" id="GO:0019901">
    <property type="term" value="F:protein kinase binding"/>
    <property type="evidence" value="ECO:0007669"/>
    <property type="project" value="TreeGrafter"/>
</dbReference>
<evidence type="ECO:0000256" key="4">
    <source>
        <dbReference type="ARBA" id="ARBA00023054"/>
    </source>
</evidence>
<dbReference type="GO" id="GO:0060090">
    <property type="term" value="F:molecular adaptor activity"/>
    <property type="evidence" value="ECO:0007669"/>
    <property type="project" value="TreeGrafter"/>
</dbReference>
<protein>
    <recommendedName>
        <fullName evidence="8">Ubiquitin-like domain-containing protein</fullName>
    </recommendedName>
</protein>
<evidence type="ECO:0000313" key="9">
    <source>
        <dbReference type="EnsemblMetazoa" id="XP_019772101.1"/>
    </source>
</evidence>
<keyword evidence="7" id="KW-1133">Transmembrane helix</keyword>
<dbReference type="GO" id="GO:0034045">
    <property type="term" value="C:phagophore assembly site membrane"/>
    <property type="evidence" value="ECO:0007669"/>
    <property type="project" value="TreeGrafter"/>
</dbReference>
<evidence type="ECO:0000256" key="1">
    <source>
        <dbReference type="ARBA" id="ARBA00022448"/>
    </source>
</evidence>
<keyword evidence="1" id="KW-0813">Transport</keyword>
<dbReference type="InterPro" id="IPR040040">
    <property type="entry name" value="ATG11"/>
</dbReference>
<evidence type="ECO:0000313" key="10">
    <source>
        <dbReference type="Proteomes" id="UP000019118"/>
    </source>
</evidence>
<evidence type="ECO:0000259" key="8">
    <source>
        <dbReference type="PROSITE" id="PS50053"/>
    </source>
</evidence>
<reference evidence="10" key="1">
    <citation type="journal article" date="2013" name="Genome Biol.">
        <title>Draft genome of the mountain pine beetle, Dendroctonus ponderosae Hopkins, a major forest pest.</title>
        <authorList>
            <person name="Keeling C.I."/>
            <person name="Yuen M.M."/>
            <person name="Liao N.Y."/>
            <person name="Docking T.R."/>
            <person name="Chan S.K."/>
            <person name="Taylor G.A."/>
            <person name="Palmquist D.L."/>
            <person name="Jackman S.D."/>
            <person name="Nguyen A."/>
            <person name="Li M."/>
            <person name="Henderson H."/>
            <person name="Janes J.K."/>
            <person name="Zhao Y."/>
            <person name="Pandoh P."/>
            <person name="Moore R."/>
            <person name="Sperling F.A."/>
            <person name="Huber D.P."/>
            <person name="Birol I."/>
            <person name="Jones S.J."/>
            <person name="Bohlmann J."/>
        </authorList>
    </citation>
    <scope>NUCLEOTIDE SEQUENCE</scope>
</reference>
<dbReference type="InterPro" id="IPR045326">
    <property type="entry name" value="ATG17-like_dom"/>
</dbReference>
<evidence type="ECO:0000256" key="3">
    <source>
        <dbReference type="ARBA" id="ARBA00023006"/>
    </source>
</evidence>
<dbReference type="InterPro" id="IPR019954">
    <property type="entry name" value="Ubiquitin_CS"/>
</dbReference>
<dbReference type="Proteomes" id="UP000019118">
    <property type="component" value="Unassembled WGS sequence"/>
</dbReference>
<dbReference type="GeneID" id="109545709"/>
<keyword evidence="3" id="KW-0072">Autophagy</keyword>
<evidence type="ECO:0000256" key="2">
    <source>
        <dbReference type="ARBA" id="ARBA00022927"/>
    </source>
</evidence>
<dbReference type="PANTHER" id="PTHR13222">
    <property type="entry name" value="RB1-INDUCIBLE COILED-COIL"/>
    <property type="match status" value="1"/>
</dbReference>
<sequence length="1517" mass="172759">MVYIFFVQSGTMMTFENEISIMQSVADLKRKIFEKCHIPIERQVLLISGGEPLDSSKNLCSYMAGTDTNPIYLFSTNFDVSQLDSGKYLQLDDEELRKRLIDARCLPISVNTVKTRTLVSQDFASAAKDQLEFCENLVHEQHLQQQGWFAVIANLEDIGMEFRKRWELFQRMYREFRADRATYDDFLVSFEADKKILQKIPVVATLLESGNNTMEESKSEIASNVSESESDKEITLYDWISSDNKNSLDELYELCKSSLSKFEQEIMPSLTKNIDEALLNAETTERKEIEGLEKRLCDLDDLVRKVKAYVECQTTMAQSFLQHKQSVTNIKDNSILPELSVSHMHQLTLILETHEKLMEDRNRIIKAKFELSKSLCFRIGWVQQVEGKLWELDNLLVYFHEHLQRLRKHLEVFQQLHIAPIIYMNALVEVVRRRLFSQLFLLWASDLACQQLTIYNEEVTRRKDFNALFDGHFLSALFPGMSDIPPTFATEAPTMFDAQLPNVSAEDIEKLRKQVPDFIENLIVPDMSHVANFFAGKVSGKEKVDDIFRGIEDKLIQAVSDVGLASQLDQNMLKTSSESCLVSAPGVSVPKDDKGCESETDTEEFEKVGQSPMELGFPQGEFTGTESKVTEKIDVSTITEENLQISRLEHEKLKNIVVNLSGIAKLATANLRTDLNTFKVQFETESRSLSQQYGDLGSSWETLLIELDKNEQEIVRCMRQECSEQKDQYQYNLMEKEELIKRLDRDNRKLENDLKLTSVKVKSLEALLDKQNTETASKIETLNKQLQQKELDHRTELDNIKSRFKMITMEKSPSLTSLEKERSSDFALDSTLFLQMTENFELDKAQAVAEERARWELILEDKVQERCKVLSREITRRISHDKDLQIDALTRRETDLNLKIIKYQTIIDQLTDRESNSETGLGQEFEKSEGRIEGALSRADIDHGAMTFSTFVDNEKKLESTFAGLTKSEIGTGQADDLNFNGFKIGALVLVCWDEVYKNYTIYQHSKQLYFLHFDSLANLGLNIVKGQPNKTRCIGQVIDKELCETLKETNRLNIPKGTKFFLVKVKPVNAIPEKANYPSLEKGAECSETATGCNQTVSLGLDATCKLPDEVILSDIEKQLEQDSAIVDRIEQASITINDSERSDVDSTLGQPHFSELGASQPPFERRSNSESEEIELLKRDNQQLKDQLASFTGEKSALMTTSVAVYEGKMDAATSPLEAFPAIPDMSRSETSTRPHRLSIDSCKIGDVVLLLWDPVHENFKILQESKHTYFPHSDCLEKLGLLVTEGKPNKLYCLGEVVDREYCQTRKSENRYKVPKGAKFFRVKLKAISAAHREAADLSQSVYLPKQASAMSTSHSVATTFGPLVEETQCQFNFAEMSVMTFGSTDNVGDRPCPSETMEIPSSDDRGLSDLPAENPTADTNEKPFAEDSGIQEVFPGLGDIDGIHRRIKSQSLECLRSNTTETYTSPRRSDWLEYYLRKKNGHNFYAYSIIIIIFIIFMLIATVVLKSSFEYIF</sequence>
<proteinExistence type="predicted"/>
<dbReference type="GO" id="GO:0034517">
    <property type="term" value="P:ribophagy"/>
    <property type="evidence" value="ECO:0007669"/>
    <property type="project" value="TreeGrafter"/>
</dbReference>
<accession>A0AAR5QFX9</accession>
<dbReference type="GO" id="GO:0000422">
    <property type="term" value="P:autophagy of mitochondrion"/>
    <property type="evidence" value="ECO:0007669"/>
    <property type="project" value="TreeGrafter"/>
</dbReference>
<dbReference type="GO" id="GO:0061709">
    <property type="term" value="P:reticulophagy"/>
    <property type="evidence" value="ECO:0007669"/>
    <property type="project" value="TreeGrafter"/>
</dbReference>
<feature type="region of interest" description="Disordered" evidence="6">
    <location>
        <begin position="1391"/>
        <end position="1427"/>
    </location>
</feature>
<name>A0AAR5QFX9_DENPD</name>
<keyword evidence="7" id="KW-0812">Transmembrane</keyword>